<feature type="DNA-binding region" description="H-T-H motif" evidence="2">
    <location>
        <begin position="28"/>
        <end position="47"/>
    </location>
</feature>
<evidence type="ECO:0000313" key="4">
    <source>
        <dbReference type="EMBL" id="BAQ24257.1"/>
    </source>
</evidence>
<organism evidence="4 5">
    <name type="scientific">Streptococcus troglodytae</name>
    <dbReference type="NCBI Taxonomy" id="1111760"/>
    <lineage>
        <taxon>Bacteria</taxon>
        <taxon>Bacillati</taxon>
        <taxon>Bacillota</taxon>
        <taxon>Bacilli</taxon>
        <taxon>Lactobacillales</taxon>
        <taxon>Streptococcaceae</taxon>
        <taxon>Streptococcus</taxon>
    </lineage>
</organism>
<keyword evidence="4" id="KW-0418">Kinase</keyword>
<dbReference type="GO" id="GO:0003677">
    <property type="term" value="F:DNA binding"/>
    <property type="evidence" value="ECO:0007669"/>
    <property type="project" value="UniProtKB-UniRule"/>
</dbReference>
<keyword evidence="1 2" id="KW-0238">DNA-binding</keyword>
<dbReference type="PANTHER" id="PTHR43479:SF7">
    <property type="entry name" value="TETR-FAMILY TRANSCRIPTIONAL REGULATOR"/>
    <property type="match status" value="1"/>
</dbReference>
<dbReference type="PANTHER" id="PTHR43479">
    <property type="entry name" value="ACREF/ENVCD OPERON REPRESSOR-RELATED"/>
    <property type="match status" value="1"/>
</dbReference>
<dbReference type="NCBIfam" id="TIGR02366">
    <property type="entry name" value="DHAK_reg"/>
    <property type="match status" value="1"/>
</dbReference>
<dbReference type="Gene3D" id="1.10.357.10">
    <property type="entry name" value="Tetracycline Repressor, domain 2"/>
    <property type="match status" value="1"/>
</dbReference>
<evidence type="ECO:0000256" key="2">
    <source>
        <dbReference type="PROSITE-ProRule" id="PRU00335"/>
    </source>
</evidence>
<keyword evidence="5" id="KW-1185">Reference proteome</keyword>
<name>A0A1L7LJ96_9STRE</name>
<dbReference type="InterPro" id="IPR050624">
    <property type="entry name" value="HTH-type_Tx_Regulator"/>
</dbReference>
<proteinExistence type="predicted"/>
<reference evidence="4 5" key="1">
    <citation type="journal article" date="2016" name="Microbiol. Immunol.">
        <title>Complete genome sequence of Streptococcus troglodytae TKU31 isolated from the oral cavity of a chimpanzee (Pan troglodytes).</title>
        <authorList>
            <person name="Okamoto M."/>
            <person name="Naito M."/>
            <person name="Miyanohara M."/>
            <person name="Imai S."/>
            <person name="Nomura Y."/>
            <person name="Saito W."/>
            <person name="Momoi Y."/>
            <person name="Takada K."/>
            <person name="Miyabe-Nishiwaki T."/>
            <person name="Tomonaga M."/>
            <person name="Hanada N."/>
        </authorList>
    </citation>
    <scope>NUCLEOTIDE SEQUENCE [LARGE SCALE GENOMIC DNA]</scope>
    <source>
        <strain evidence="5">TKU 31</strain>
    </source>
</reference>
<dbReference type="RefSeq" id="WP_128833283.1">
    <property type="nucleotide sequence ID" value="NZ_AP014612.1"/>
</dbReference>
<gene>
    <name evidence="4" type="ORF">SRT_09960</name>
</gene>
<evidence type="ECO:0000259" key="3">
    <source>
        <dbReference type="PROSITE" id="PS50977"/>
    </source>
</evidence>
<keyword evidence="4" id="KW-0808">Transferase</keyword>
<dbReference type="KEGG" id="strg:SRT_09960"/>
<dbReference type="Proteomes" id="UP000217758">
    <property type="component" value="Chromosome"/>
</dbReference>
<dbReference type="InterPro" id="IPR009057">
    <property type="entry name" value="Homeodomain-like_sf"/>
</dbReference>
<evidence type="ECO:0000256" key="1">
    <source>
        <dbReference type="ARBA" id="ARBA00023125"/>
    </source>
</evidence>
<dbReference type="InterPro" id="IPR039532">
    <property type="entry name" value="TetR_C_Firmicutes"/>
</dbReference>
<dbReference type="InterPro" id="IPR012738">
    <property type="entry name" value="Tscrpt_reg_DhaS"/>
</dbReference>
<dbReference type="Pfam" id="PF00440">
    <property type="entry name" value="TetR_N"/>
    <property type="match status" value="1"/>
</dbReference>
<dbReference type="EMBL" id="AP014612">
    <property type="protein sequence ID" value="BAQ24257.1"/>
    <property type="molecule type" value="Genomic_DNA"/>
</dbReference>
<evidence type="ECO:0000313" key="5">
    <source>
        <dbReference type="Proteomes" id="UP000217758"/>
    </source>
</evidence>
<dbReference type="InterPro" id="IPR001647">
    <property type="entry name" value="HTH_TetR"/>
</dbReference>
<dbReference type="PROSITE" id="PS50977">
    <property type="entry name" value="HTH_TETR_2"/>
    <property type="match status" value="1"/>
</dbReference>
<accession>A0A1L7LJ96</accession>
<protein>
    <submittedName>
        <fullName evidence="4">Dihydroxyacetone kinase regulator</fullName>
    </submittedName>
</protein>
<sequence length="179" mass="21924">MTSSLITKKRIAKSLKYLMNTVDFEKISVSLIMEHAGIRRQTFYNYFLDKYDLLEWIFNTELKEQVTDNLEYISGYQLLKELFRFFYSNRKFYKRLFQIVDQNDFNTYFNKYCRQTVEKFLSEYRISPFFSQYERNFFISYHSAALIDITKLILTSTYEDYKKLSQNYIKMIKIAIENY</sequence>
<dbReference type="Pfam" id="PF14278">
    <property type="entry name" value="TetR_C_8"/>
    <property type="match status" value="1"/>
</dbReference>
<dbReference type="GO" id="GO:0016301">
    <property type="term" value="F:kinase activity"/>
    <property type="evidence" value="ECO:0007669"/>
    <property type="project" value="UniProtKB-KW"/>
</dbReference>
<dbReference type="SUPFAM" id="SSF46689">
    <property type="entry name" value="Homeodomain-like"/>
    <property type="match status" value="1"/>
</dbReference>
<dbReference type="AlphaFoldDB" id="A0A1L7LJ96"/>
<feature type="domain" description="HTH tetR-type" evidence="3">
    <location>
        <begin position="5"/>
        <end position="65"/>
    </location>
</feature>